<dbReference type="Pfam" id="PF01381">
    <property type="entry name" value="HTH_3"/>
    <property type="match status" value="1"/>
</dbReference>
<name>A0A0A2TCR0_9BACI</name>
<dbReference type="EMBL" id="AVBF01000010">
    <property type="protein sequence ID" value="KGP73637.1"/>
    <property type="molecule type" value="Genomic_DNA"/>
</dbReference>
<dbReference type="PANTHER" id="PTHR46797:SF13">
    <property type="entry name" value="HTH-TYPE TRANSCRIPTIONAL REGULATOR SINR"/>
    <property type="match status" value="1"/>
</dbReference>
<sequence>MIGEQIKALRKEKQLSLSELAERAGVAKSYLSSIERNLQKNPSIQFLEKISKVLHVPLEQLLHNDQQREEGSSSLDEDWVDLVREAQDSGVTKDQFKEFLEFNKWRLHQGEYTQEKNNNSK</sequence>
<dbReference type="RefSeq" id="WP_036817139.1">
    <property type="nucleotide sequence ID" value="NZ_AVBF01000010.1"/>
</dbReference>
<evidence type="ECO:0000313" key="5">
    <source>
        <dbReference type="Proteomes" id="UP000030147"/>
    </source>
</evidence>
<feature type="domain" description="Sin" evidence="3">
    <location>
        <begin position="66"/>
        <end position="104"/>
    </location>
</feature>
<dbReference type="OrthoDB" id="1859224at2"/>
<dbReference type="CDD" id="cd00093">
    <property type="entry name" value="HTH_XRE"/>
    <property type="match status" value="1"/>
</dbReference>
<dbReference type="InterPro" id="IPR010982">
    <property type="entry name" value="Lambda_DNA-bd_dom_sf"/>
</dbReference>
<dbReference type="GO" id="GO:0046983">
    <property type="term" value="F:protein dimerization activity"/>
    <property type="evidence" value="ECO:0007669"/>
    <property type="project" value="InterPro"/>
</dbReference>
<dbReference type="PROSITE" id="PS50943">
    <property type="entry name" value="HTH_CROC1"/>
    <property type="match status" value="1"/>
</dbReference>
<feature type="domain" description="HTH cro/C1-type" evidence="2">
    <location>
        <begin position="6"/>
        <end position="61"/>
    </location>
</feature>
<dbReference type="SUPFAM" id="SSF47413">
    <property type="entry name" value="lambda repressor-like DNA-binding domains"/>
    <property type="match status" value="1"/>
</dbReference>
<evidence type="ECO:0000259" key="2">
    <source>
        <dbReference type="PROSITE" id="PS50943"/>
    </source>
</evidence>
<dbReference type="SMART" id="SM00530">
    <property type="entry name" value="HTH_XRE"/>
    <property type="match status" value="1"/>
</dbReference>
<keyword evidence="5" id="KW-1185">Reference proteome</keyword>
<evidence type="ECO:0000256" key="1">
    <source>
        <dbReference type="ARBA" id="ARBA00023125"/>
    </source>
</evidence>
<dbReference type="InterPro" id="IPR050807">
    <property type="entry name" value="TransReg_Diox_bact_type"/>
</dbReference>
<dbReference type="AlphaFoldDB" id="A0A0A2TCR0"/>
<evidence type="ECO:0000313" key="4">
    <source>
        <dbReference type="EMBL" id="KGP73637.1"/>
    </source>
</evidence>
<keyword evidence="1 4" id="KW-0238">DNA-binding</keyword>
<accession>A0A0A2TCR0</accession>
<dbReference type="Pfam" id="PF08671">
    <property type="entry name" value="SinI"/>
    <property type="match status" value="1"/>
</dbReference>
<dbReference type="InterPro" id="IPR010981">
    <property type="entry name" value="SinR/SinI_dimer_dom"/>
</dbReference>
<dbReference type="InterPro" id="IPR036281">
    <property type="entry name" value="SinR/SinI_dimer_dom_sf"/>
</dbReference>
<dbReference type="PANTHER" id="PTHR46797">
    <property type="entry name" value="HTH-TYPE TRANSCRIPTIONAL REGULATOR"/>
    <property type="match status" value="1"/>
</dbReference>
<dbReference type="GO" id="GO:0003677">
    <property type="term" value="F:DNA binding"/>
    <property type="evidence" value="ECO:0007669"/>
    <property type="project" value="UniProtKB-KW"/>
</dbReference>
<proteinExistence type="predicted"/>
<dbReference type="STRING" id="1385514.N782_03160"/>
<dbReference type="GO" id="GO:0003700">
    <property type="term" value="F:DNA-binding transcription factor activity"/>
    <property type="evidence" value="ECO:0007669"/>
    <property type="project" value="TreeGrafter"/>
</dbReference>
<evidence type="ECO:0000259" key="3">
    <source>
        <dbReference type="PROSITE" id="PS51500"/>
    </source>
</evidence>
<dbReference type="eggNOG" id="COG1396">
    <property type="taxonomic scope" value="Bacteria"/>
</dbReference>
<gene>
    <name evidence="4" type="ORF">N782_03160</name>
</gene>
<dbReference type="PROSITE" id="PS51500">
    <property type="entry name" value="SIN"/>
    <property type="match status" value="1"/>
</dbReference>
<dbReference type="Gene3D" id="1.10.260.40">
    <property type="entry name" value="lambda repressor-like DNA-binding domains"/>
    <property type="match status" value="1"/>
</dbReference>
<dbReference type="GO" id="GO:0005829">
    <property type="term" value="C:cytosol"/>
    <property type="evidence" value="ECO:0007669"/>
    <property type="project" value="TreeGrafter"/>
</dbReference>
<reference evidence="4 5" key="1">
    <citation type="journal article" date="2015" name="Stand. Genomic Sci.">
        <title>High quality draft genome sequence of the moderately halophilic bacterium Pontibacillus yanchengensis Y32(T) and comparison among Pontibacillus genomes.</title>
        <authorList>
            <person name="Huang J."/>
            <person name="Qiao Z.X."/>
            <person name="Tang J.W."/>
            <person name="Wang G."/>
        </authorList>
    </citation>
    <scope>NUCLEOTIDE SEQUENCE [LARGE SCALE GENOMIC DNA]</scope>
    <source>
        <strain evidence="4 5">Y32</strain>
    </source>
</reference>
<organism evidence="4 5">
    <name type="scientific">Pontibacillus yanchengensis Y32</name>
    <dbReference type="NCBI Taxonomy" id="1385514"/>
    <lineage>
        <taxon>Bacteria</taxon>
        <taxon>Bacillati</taxon>
        <taxon>Bacillota</taxon>
        <taxon>Bacilli</taxon>
        <taxon>Bacillales</taxon>
        <taxon>Bacillaceae</taxon>
        <taxon>Pontibacillus</taxon>
    </lineage>
</organism>
<comment type="caution">
    <text evidence="4">The sequence shown here is derived from an EMBL/GenBank/DDBJ whole genome shotgun (WGS) entry which is preliminary data.</text>
</comment>
<protein>
    <submittedName>
        <fullName evidence="4">DNA-binding protein</fullName>
    </submittedName>
</protein>
<dbReference type="Proteomes" id="UP000030147">
    <property type="component" value="Unassembled WGS sequence"/>
</dbReference>
<dbReference type="SUPFAM" id="SSF47406">
    <property type="entry name" value="SinR repressor dimerisation domain-like"/>
    <property type="match status" value="1"/>
</dbReference>
<dbReference type="InterPro" id="IPR001387">
    <property type="entry name" value="Cro/C1-type_HTH"/>
</dbReference>